<dbReference type="eggNOG" id="ENOG502QVPZ">
    <property type="taxonomic scope" value="Eukaryota"/>
</dbReference>
<dbReference type="Pfam" id="PF10433">
    <property type="entry name" value="Beta-prop_RSE1_1st"/>
    <property type="match status" value="1"/>
</dbReference>
<dbReference type="RefSeq" id="XP_003039880.1">
    <property type="nucleotide sequence ID" value="XM_003039834.1"/>
</dbReference>
<evidence type="ECO:0000259" key="1">
    <source>
        <dbReference type="Pfam" id="PF10433"/>
    </source>
</evidence>
<gene>
    <name evidence="3" type="ORF">NECHADRAFT_49862</name>
</gene>
<dbReference type="HOGENOM" id="CLU_003539_0_0_1"/>
<dbReference type="STRING" id="660122.C7ZPM5"/>
<reference evidence="3 4" key="1">
    <citation type="journal article" date="2009" name="PLoS Genet.">
        <title>The genome of Nectria haematococca: contribution of supernumerary chromosomes to gene expansion.</title>
        <authorList>
            <person name="Coleman J.J."/>
            <person name="Rounsley S.D."/>
            <person name="Rodriguez-Carres M."/>
            <person name="Kuo A."/>
            <person name="Wasmann C.C."/>
            <person name="Grimwood J."/>
            <person name="Schmutz J."/>
            <person name="Taga M."/>
            <person name="White G.J."/>
            <person name="Zhou S."/>
            <person name="Schwartz D.C."/>
            <person name="Freitag M."/>
            <person name="Ma L.J."/>
            <person name="Danchin E.G."/>
            <person name="Henrissat B."/>
            <person name="Coutinho P.M."/>
            <person name="Nelson D.R."/>
            <person name="Straney D."/>
            <person name="Napoli C.A."/>
            <person name="Barker B.M."/>
            <person name="Gribskov M."/>
            <person name="Rep M."/>
            <person name="Kroken S."/>
            <person name="Molnar I."/>
            <person name="Rensing C."/>
            <person name="Kennell J.C."/>
            <person name="Zamora J."/>
            <person name="Farman M.L."/>
            <person name="Selker E.U."/>
            <person name="Salamov A."/>
            <person name="Shapiro H."/>
            <person name="Pangilinan J."/>
            <person name="Lindquist E."/>
            <person name="Lamers C."/>
            <person name="Grigoriev I.V."/>
            <person name="Geiser D.M."/>
            <person name="Covert S.F."/>
            <person name="Temporini E."/>
            <person name="Vanetten H.D."/>
        </authorList>
    </citation>
    <scope>NUCLEOTIDE SEQUENCE [LARGE SCALE GENOMIC DNA]</scope>
    <source>
        <strain evidence="4">ATCC MYA-4622 / CBS 123669 / FGSC 9596 / NRRL 45880 / 77-13-4</strain>
    </source>
</reference>
<dbReference type="InterPro" id="IPR058543">
    <property type="entry name" value="Beta-prop_RSE1/DDB1/CPSF1_2nd"/>
</dbReference>
<dbReference type="InterPro" id="IPR015943">
    <property type="entry name" value="WD40/YVTN_repeat-like_dom_sf"/>
</dbReference>
<evidence type="ECO:0000259" key="2">
    <source>
        <dbReference type="Pfam" id="PF23726"/>
    </source>
</evidence>
<dbReference type="OMA" id="ARDHPRC"/>
<dbReference type="Pfam" id="PF23726">
    <property type="entry name" value="Beta-prop_RSE1_2nd"/>
    <property type="match status" value="1"/>
</dbReference>
<accession>C7ZPM5</accession>
<keyword evidence="4" id="KW-1185">Reference proteome</keyword>
<feature type="domain" description="RSE1/DDB1/CPSF1 second beta-propeller" evidence="2">
    <location>
        <begin position="547"/>
        <end position="833"/>
    </location>
</feature>
<dbReference type="VEuPathDB" id="FungiDB:NECHADRAFT_49862"/>
<dbReference type="InParanoid" id="C7ZPM5"/>
<dbReference type="InterPro" id="IPR018846">
    <property type="entry name" value="Beta-prop_RSE1/DDB1/CPSF1_1st"/>
</dbReference>
<dbReference type="PANTHER" id="PTHR10644">
    <property type="entry name" value="DNA REPAIR/RNA PROCESSING CPSF FAMILY"/>
    <property type="match status" value="1"/>
</dbReference>
<feature type="domain" description="RSE1/DDB1/CPSF1 first beta-propeller" evidence="1">
    <location>
        <begin position="56"/>
        <end position="466"/>
    </location>
</feature>
<evidence type="ECO:0000313" key="3">
    <source>
        <dbReference type="EMBL" id="EEU34167.1"/>
    </source>
</evidence>
<sequence length="1347" mass="149752">MAFQSSVLRDGEWVTETVNFQDALKASTTPKTNPKPRAEPPVCGVLTRTLIESPVVHWVLPVWIRSRSHNDVAFIGDHFVQISELRDDGQVHEVIRKADFGSRIRNALVLGTPPEGGPDGTASSVIKTEDADVLMQDASKPHEANARQPLPPQLLVLMLESSDMVFLFVRELPDHTLEFVATKYESPRNLKFLGYHFISNPSSRYIAAGSAEGAFVIYGLETLPNMSTQYQLQGYYQPVKNIKVRITDGIIHKLEFLYPRPEDDYHVILLIIVVRREVARGSHTSRMIVYDWELHDDVESVLRTEKAGTPLPKEHRMPLMIIPLRINTAFIAVSENAIGIIKNAFTGTTSFDTLETHSPSQTNLHHGASGPLWTAWARPFRLNKYFEKTDIIYLAREDGVIAHIELDSADLLPSVTTVGTISTNISTAFTTAYDVFSDVFIIGGESGPGGIWKLAARSDPQQVSTIPNWSPVVDMTTTDGNSSWTDGVVRQDRSGRSKLSSILSRKPDRIFCTSGRGPRSSLTELRWGIQARIGLEFDYDQVVRQSWMFPVESQGERGFYAILSMPHSSDVLHFPANLSNASALPSEVSPFDTNSRTISVCQNDQGTIVQVTETSTSLVASSQRQISKGWLTNLSSRHTHGDVCGLDSLIADNACCENDIVVISSHYGQASRLDVLRIDQMNVTKAASVDTAGEVTCLSLFTLSGDTYIVVGSVIDGTPWIFNYTLDGQETRSHSMESHCEYDTQQLQFRMEAFTSISAVNDGPNKTILGFGTRSGHLVTVRISNDEIEDVSMTVEQLGLAPTKVSPASGPFAGGPAFFVCCDNSLWVMTDFSEQETKFKTKNLIWPTDSSDPSLPAPPVHAVYCLTDSLSNYPQHMSLMLLAGTRILLVDIWPHVGPVPRSIPLAGTPVRVIYSQTWKCLVVAHFDEEDRSTLSFIDPDSGATISSASDKNKKPSQHISGLGHAGDRIFGLNEWLYVKDGKTFPFLIVTTQQGRLMIVSVKEQKIETENGPSRELQYWTRYKKKGFSAPVFSVVGDAVGLLFCVGDTLHWEVLDLAEKRLKPMKEFRLDSPATSLHVEGSKVFALTAMHSMLVIDLHVESEHAEASLIHSDQVVRYTSHMVEMGDSEDQLGEWPINLISTSQGSFAGVWVPRGQRNREFEVVVSGKLSTSIRKFKRGHTRPYWAASNRQRQYNTLFSTVDQAEVLGVSLDGSLQHFALIGLDLWRFLRLVQNLAKYDKDICPFEPGNDGSKKEDEDEDMDLDLDLEPQMAPENMHIDGNVLKRCFDRRALETLVSMGDGLDLFCEYLDGIDEGQHTEAFRADGEDGHEKYLELGYEILEHILAPVI</sequence>
<dbReference type="OrthoDB" id="20774at2759"/>
<evidence type="ECO:0000313" key="4">
    <source>
        <dbReference type="Proteomes" id="UP000005206"/>
    </source>
</evidence>
<organism evidence="3 4">
    <name type="scientific">Fusarium vanettenii (strain ATCC MYA-4622 / CBS 123669 / FGSC 9596 / NRRL 45880 / 77-13-4)</name>
    <name type="common">Fusarium solani subsp. pisi</name>
    <dbReference type="NCBI Taxonomy" id="660122"/>
    <lineage>
        <taxon>Eukaryota</taxon>
        <taxon>Fungi</taxon>
        <taxon>Dikarya</taxon>
        <taxon>Ascomycota</taxon>
        <taxon>Pezizomycotina</taxon>
        <taxon>Sordariomycetes</taxon>
        <taxon>Hypocreomycetidae</taxon>
        <taxon>Hypocreales</taxon>
        <taxon>Nectriaceae</taxon>
        <taxon>Fusarium</taxon>
        <taxon>Fusarium solani species complex</taxon>
        <taxon>Fusarium vanettenii</taxon>
    </lineage>
</organism>
<dbReference type="Proteomes" id="UP000005206">
    <property type="component" value="Chromosome 10"/>
</dbReference>
<dbReference type="Gene3D" id="2.130.10.10">
    <property type="entry name" value="YVTN repeat-like/Quinoprotein amine dehydrogenase"/>
    <property type="match status" value="2"/>
</dbReference>
<dbReference type="EMBL" id="GG698970">
    <property type="protein sequence ID" value="EEU34167.1"/>
    <property type="molecule type" value="Genomic_DNA"/>
</dbReference>
<dbReference type="KEGG" id="nhe:NECHADRAFT_49862"/>
<protein>
    <submittedName>
        <fullName evidence="3">Uncharacterized protein</fullName>
    </submittedName>
</protein>
<dbReference type="GeneID" id="9677832"/>
<name>C7ZPM5_FUSV7</name>
<dbReference type="InterPro" id="IPR050358">
    <property type="entry name" value="RSE1/DDB1/CFT1"/>
</dbReference>
<proteinExistence type="predicted"/>